<keyword evidence="1" id="KW-0472">Membrane</keyword>
<reference evidence="2 3" key="1">
    <citation type="submission" date="2021-01" db="EMBL/GenBank/DDBJ databases">
        <title>Genomic Encyclopedia of Type Strains, Phase IV (KMG-IV): sequencing the most valuable type-strain genomes for metagenomic binning, comparative biology and taxonomic classification.</title>
        <authorList>
            <person name="Goeker M."/>
        </authorList>
    </citation>
    <scope>NUCLEOTIDE SEQUENCE [LARGE SCALE GENOMIC DNA]</scope>
    <source>
        <strain evidence="2 3">DSM 23711</strain>
    </source>
</reference>
<dbReference type="EMBL" id="JAFBDR010000039">
    <property type="protein sequence ID" value="MBM7573601.1"/>
    <property type="molecule type" value="Genomic_DNA"/>
</dbReference>
<dbReference type="Proteomes" id="UP001296943">
    <property type="component" value="Unassembled WGS sequence"/>
</dbReference>
<accession>A0ABS2N670</accession>
<evidence type="ECO:0000256" key="1">
    <source>
        <dbReference type="SAM" id="Phobius"/>
    </source>
</evidence>
<comment type="caution">
    <text evidence="2">The sequence shown here is derived from an EMBL/GenBank/DDBJ whole genome shotgun (WGS) entry which is preliminary data.</text>
</comment>
<dbReference type="Pfam" id="PF01554">
    <property type="entry name" value="MatE"/>
    <property type="match status" value="1"/>
</dbReference>
<feature type="transmembrane region" description="Helical" evidence="1">
    <location>
        <begin position="42"/>
        <end position="59"/>
    </location>
</feature>
<organism evidence="2 3">
    <name type="scientific">Aquibacillus albus</name>
    <dbReference type="NCBI Taxonomy" id="1168171"/>
    <lineage>
        <taxon>Bacteria</taxon>
        <taxon>Bacillati</taxon>
        <taxon>Bacillota</taxon>
        <taxon>Bacilli</taxon>
        <taxon>Bacillales</taxon>
        <taxon>Bacillaceae</taxon>
        <taxon>Aquibacillus</taxon>
    </lineage>
</organism>
<evidence type="ECO:0000313" key="3">
    <source>
        <dbReference type="Proteomes" id="UP001296943"/>
    </source>
</evidence>
<sequence length="107" mass="11904">MAVGSIIFNTLYWVLVFLRVSTSGFASQAHGANNHLELLYSLLRPIVFATIIGIFFLLFQEPIKWIALKVINQTSGVADQAGLYYDIRIWGAPFALMVFSNTMDSSA</sequence>
<dbReference type="RefSeq" id="WP_204502239.1">
    <property type="nucleotide sequence ID" value="NZ_JAFBDR010000039.1"/>
</dbReference>
<proteinExistence type="predicted"/>
<keyword evidence="1" id="KW-0812">Transmembrane</keyword>
<dbReference type="InterPro" id="IPR002528">
    <property type="entry name" value="MATE_fam"/>
</dbReference>
<gene>
    <name evidence="2" type="ORF">JOC48_004166</name>
</gene>
<name>A0ABS2N670_9BACI</name>
<keyword evidence="1" id="KW-1133">Transmembrane helix</keyword>
<keyword evidence="3" id="KW-1185">Reference proteome</keyword>
<protein>
    <submittedName>
        <fullName evidence="2">Na+-driven multidrug efflux pump</fullName>
    </submittedName>
</protein>
<evidence type="ECO:0000313" key="2">
    <source>
        <dbReference type="EMBL" id="MBM7573601.1"/>
    </source>
</evidence>